<name>A0A8J9VWM3_9NEOP</name>
<dbReference type="OrthoDB" id="10268124at2759"/>
<feature type="domain" description="EGF-like" evidence="1">
    <location>
        <begin position="75"/>
        <end position="88"/>
    </location>
</feature>
<gene>
    <name evidence="2" type="ORF">BINO364_LOCUS14287</name>
</gene>
<dbReference type="SMART" id="SM00181">
    <property type="entry name" value="EGF"/>
    <property type="match status" value="3"/>
</dbReference>
<feature type="non-terminal residue" evidence="2">
    <location>
        <position position="170"/>
    </location>
</feature>
<keyword evidence="3" id="KW-1185">Reference proteome</keyword>
<proteinExistence type="predicted"/>
<protein>
    <recommendedName>
        <fullName evidence="1">EGF-like domain-containing protein</fullName>
    </recommendedName>
</protein>
<evidence type="ECO:0000259" key="1">
    <source>
        <dbReference type="PROSITE" id="PS01186"/>
    </source>
</evidence>
<dbReference type="PANTHER" id="PTHR24047">
    <property type="entry name" value="FI01909P-RELATED"/>
    <property type="match status" value="1"/>
</dbReference>
<dbReference type="InterPro" id="IPR053255">
    <property type="entry name" value="EGF-like_domain"/>
</dbReference>
<sequence>MQKQTICCEGWQYGSETDTCSPQCNTGCRGGKCIKPDQCYCEPPAILDPVQKNACITPTCDPPCQNGECISNNICSCNEGYENVNGTCQPKCDSCINGECKVPFKCECFEGFTKNNGKCEPVCLGCDFGSCTAPNNCICIDGYKRNNSVCCPENCTMCDERGICLDGHCG</sequence>
<dbReference type="PANTHER" id="PTHR24047:SF29">
    <property type="entry name" value="EATER-RELATED"/>
    <property type="match status" value="1"/>
</dbReference>
<organism evidence="2 3">
    <name type="scientific">Brenthis ino</name>
    <name type="common">lesser marbled fritillary</name>
    <dbReference type="NCBI Taxonomy" id="405034"/>
    <lineage>
        <taxon>Eukaryota</taxon>
        <taxon>Metazoa</taxon>
        <taxon>Ecdysozoa</taxon>
        <taxon>Arthropoda</taxon>
        <taxon>Hexapoda</taxon>
        <taxon>Insecta</taxon>
        <taxon>Pterygota</taxon>
        <taxon>Neoptera</taxon>
        <taxon>Endopterygota</taxon>
        <taxon>Lepidoptera</taxon>
        <taxon>Glossata</taxon>
        <taxon>Ditrysia</taxon>
        <taxon>Papilionoidea</taxon>
        <taxon>Nymphalidae</taxon>
        <taxon>Heliconiinae</taxon>
        <taxon>Argynnini</taxon>
        <taxon>Brenthis</taxon>
    </lineage>
</organism>
<dbReference type="AlphaFoldDB" id="A0A8J9VWM3"/>
<evidence type="ECO:0000313" key="2">
    <source>
        <dbReference type="EMBL" id="CAH0729145.1"/>
    </source>
</evidence>
<dbReference type="Gene3D" id="2.10.25.10">
    <property type="entry name" value="Laminin"/>
    <property type="match status" value="3"/>
</dbReference>
<dbReference type="Proteomes" id="UP000838878">
    <property type="component" value="Chromosome 8"/>
</dbReference>
<dbReference type="EMBL" id="OV170228">
    <property type="protein sequence ID" value="CAH0729145.1"/>
    <property type="molecule type" value="Genomic_DNA"/>
</dbReference>
<reference evidence="2" key="1">
    <citation type="submission" date="2021-12" db="EMBL/GenBank/DDBJ databases">
        <authorList>
            <person name="Martin H S."/>
        </authorList>
    </citation>
    <scope>NUCLEOTIDE SEQUENCE</scope>
</reference>
<accession>A0A8J9VWM3</accession>
<dbReference type="PROSITE" id="PS01186">
    <property type="entry name" value="EGF_2"/>
    <property type="match status" value="1"/>
</dbReference>
<dbReference type="InterPro" id="IPR000742">
    <property type="entry name" value="EGF"/>
</dbReference>
<evidence type="ECO:0000313" key="3">
    <source>
        <dbReference type="Proteomes" id="UP000838878"/>
    </source>
</evidence>